<feature type="transmembrane region" description="Helical" evidence="7">
    <location>
        <begin position="385"/>
        <end position="406"/>
    </location>
</feature>
<keyword evidence="6 7" id="KW-0472">Membrane</keyword>
<feature type="transmembrane region" description="Helical" evidence="7">
    <location>
        <begin position="273"/>
        <end position="292"/>
    </location>
</feature>
<evidence type="ECO:0000256" key="5">
    <source>
        <dbReference type="ARBA" id="ARBA00022989"/>
    </source>
</evidence>
<evidence type="ECO:0000259" key="8">
    <source>
        <dbReference type="Pfam" id="PF06808"/>
    </source>
</evidence>
<feature type="transmembrane region" description="Helical" evidence="7">
    <location>
        <begin position="351"/>
        <end position="373"/>
    </location>
</feature>
<dbReference type="HOGENOM" id="CLU_019824_4_1_9"/>
<evidence type="ECO:0000256" key="1">
    <source>
        <dbReference type="ARBA" id="ARBA00004429"/>
    </source>
</evidence>
<comment type="subcellular location">
    <subcellularLocation>
        <location evidence="1">Cell inner membrane</location>
        <topology evidence="1">Multi-pass membrane protein</topology>
    </subcellularLocation>
</comment>
<keyword evidence="2" id="KW-1003">Cell membrane</keyword>
<dbReference type="KEGG" id="tpz:Tph_c23900"/>
<dbReference type="InterPro" id="IPR010656">
    <property type="entry name" value="DctM"/>
</dbReference>
<accession>K4LKH2</accession>
<dbReference type="InterPro" id="IPR004681">
    <property type="entry name" value="TRAP_DctM"/>
</dbReference>
<reference evidence="9 10" key="1">
    <citation type="journal article" date="2012" name="BMC Genomics">
        <title>Genome-guided analysis of physiological and morphological traits of the fermentative acetate oxidizer Thermacetogenium phaeum.</title>
        <authorList>
            <person name="Oehler D."/>
            <person name="Poehlein A."/>
            <person name="Leimbach A."/>
            <person name="Muller N."/>
            <person name="Daniel R."/>
            <person name="Gottschalk G."/>
            <person name="Schink B."/>
        </authorList>
    </citation>
    <scope>NUCLEOTIDE SEQUENCE [LARGE SCALE GENOMIC DNA]</scope>
    <source>
        <strain evidence="10">ATCC BAA-254 / DSM 26808 / PB</strain>
    </source>
</reference>
<name>K4LKH2_THEPS</name>
<evidence type="ECO:0000256" key="3">
    <source>
        <dbReference type="ARBA" id="ARBA00022519"/>
    </source>
</evidence>
<evidence type="ECO:0000256" key="4">
    <source>
        <dbReference type="ARBA" id="ARBA00022692"/>
    </source>
</evidence>
<dbReference type="OrthoDB" id="9772674at2"/>
<keyword evidence="3" id="KW-0997">Cell inner membrane</keyword>
<evidence type="ECO:0000256" key="6">
    <source>
        <dbReference type="ARBA" id="ARBA00023136"/>
    </source>
</evidence>
<feature type="transmembrane region" description="Helical" evidence="7">
    <location>
        <begin position="132"/>
        <end position="158"/>
    </location>
</feature>
<dbReference type="AlphaFoldDB" id="K4LKH2"/>
<feature type="transmembrane region" description="Helical" evidence="7">
    <location>
        <begin position="45"/>
        <end position="67"/>
    </location>
</feature>
<dbReference type="NCBIfam" id="TIGR00786">
    <property type="entry name" value="dctM"/>
    <property type="match status" value="1"/>
</dbReference>
<evidence type="ECO:0000313" key="9">
    <source>
        <dbReference type="EMBL" id="AFV12577.1"/>
    </source>
</evidence>
<dbReference type="eggNOG" id="COG1593">
    <property type="taxonomic scope" value="Bacteria"/>
</dbReference>
<keyword evidence="5 7" id="KW-1133">Transmembrane helix</keyword>
<evidence type="ECO:0000256" key="2">
    <source>
        <dbReference type="ARBA" id="ARBA00022475"/>
    </source>
</evidence>
<gene>
    <name evidence="9" type="primary">dctM</name>
    <name evidence="9" type="ordered locus">Tph_c23900</name>
</gene>
<dbReference type="PANTHER" id="PTHR33362">
    <property type="entry name" value="SIALIC ACID TRAP TRANSPORTER PERMEASE PROTEIN SIAT-RELATED"/>
    <property type="match status" value="1"/>
</dbReference>
<proteinExistence type="predicted"/>
<protein>
    <submittedName>
        <fullName evidence="9">TRAP transporter, DctM subunit DctM</fullName>
    </submittedName>
</protein>
<feature type="transmembrane region" description="Helical" evidence="7">
    <location>
        <begin position="328"/>
        <end position="345"/>
    </location>
</feature>
<dbReference type="GO" id="GO:0005886">
    <property type="term" value="C:plasma membrane"/>
    <property type="evidence" value="ECO:0007669"/>
    <property type="project" value="UniProtKB-SubCell"/>
</dbReference>
<feature type="transmembrane region" description="Helical" evidence="7">
    <location>
        <begin position="164"/>
        <end position="188"/>
    </location>
</feature>
<dbReference type="RefSeq" id="WP_015051442.1">
    <property type="nucleotide sequence ID" value="NC_018870.1"/>
</dbReference>
<feature type="transmembrane region" description="Helical" evidence="7">
    <location>
        <begin position="235"/>
        <end position="252"/>
    </location>
</feature>
<feature type="domain" description="TRAP C4-dicarboxylate transport system permease DctM subunit" evidence="8">
    <location>
        <begin position="6"/>
        <end position="409"/>
    </location>
</feature>
<feature type="transmembrane region" description="Helical" evidence="7">
    <location>
        <begin position="6"/>
        <end position="33"/>
    </location>
</feature>
<evidence type="ECO:0000256" key="7">
    <source>
        <dbReference type="SAM" id="Phobius"/>
    </source>
</evidence>
<dbReference type="STRING" id="1089553.Tph_c23900"/>
<sequence>MFWGIAILIICIVMGLPIYVGLLGAGLYILLIVQQIPIDMVITGLYDGVAKFTLTAVPFFLLAGSFMEKSSFADRLVKSFTPWLVKVRGGIPIAAILANELFGAMSGSAPAAAGTIGRVMFPVVSKSNSEKFALGMFASAGALAIVMPPSINMILFATATNASIGALFLAGVVPAIIIGVCLCSYIWFVSKPAGQDVKFDLKYAAKMTLKGLPVLILPVIVLGGIYKGAFTPTEAGAVSAVYAFLLPFLFYKELKPPVIKECIKDTTKLTGQIFILIAASTVFSQALAMAQVPEMLKQALNGLSPLMFLMLLNVILIIVGCFFDPTSAVLVLAPVVAPVAASLGIDLLHLGIVFTVNLAIGMFTPPFGLNLYVIQSIFKRRLEDIARAVPPFFVVFIIALIIITYFPQLYLWLPKMSMVQ</sequence>
<dbReference type="PANTHER" id="PTHR33362:SF5">
    <property type="entry name" value="C4-DICARBOXYLATE TRAP TRANSPORTER LARGE PERMEASE PROTEIN DCTM"/>
    <property type="match status" value="1"/>
</dbReference>
<dbReference type="Proteomes" id="UP000000467">
    <property type="component" value="Chromosome"/>
</dbReference>
<dbReference type="EMBL" id="CP003732">
    <property type="protein sequence ID" value="AFV12577.1"/>
    <property type="molecule type" value="Genomic_DNA"/>
</dbReference>
<dbReference type="PIRSF" id="PIRSF006066">
    <property type="entry name" value="HI0050"/>
    <property type="match status" value="1"/>
</dbReference>
<organism evidence="9 10">
    <name type="scientific">Thermacetogenium phaeum (strain ATCC BAA-254 / DSM 26808 / PB)</name>
    <dbReference type="NCBI Taxonomy" id="1089553"/>
    <lineage>
        <taxon>Bacteria</taxon>
        <taxon>Bacillati</taxon>
        <taxon>Bacillota</taxon>
        <taxon>Clostridia</taxon>
        <taxon>Thermoanaerobacterales</taxon>
        <taxon>Thermoanaerobacteraceae</taxon>
        <taxon>Thermacetogenium</taxon>
    </lineage>
</organism>
<dbReference type="GO" id="GO:0022857">
    <property type="term" value="F:transmembrane transporter activity"/>
    <property type="evidence" value="ECO:0007669"/>
    <property type="project" value="TreeGrafter"/>
</dbReference>
<evidence type="ECO:0000313" key="10">
    <source>
        <dbReference type="Proteomes" id="UP000000467"/>
    </source>
</evidence>
<feature type="transmembrane region" description="Helical" evidence="7">
    <location>
        <begin position="209"/>
        <end position="229"/>
    </location>
</feature>
<dbReference type="Pfam" id="PF06808">
    <property type="entry name" value="DctM"/>
    <property type="match status" value="1"/>
</dbReference>
<keyword evidence="10" id="KW-1185">Reference proteome</keyword>
<feature type="transmembrane region" description="Helical" evidence="7">
    <location>
        <begin position="304"/>
        <end position="323"/>
    </location>
</feature>
<keyword evidence="4 7" id="KW-0812">Transmembrane</keyword>